<proteinExistence type="predicted"/>
<keyword evidence="9" id="KW-1185">Reference proteome</keyword>
<keyword evidence="3 6" id="KW-1133">Transmembrane helix</keyword>
<evidence type="ECO:0000256" key="1">
    <source>
        <dbReference type="ARBA" id="ARBA00004141"/>
    </source>
</evidence>
<keyword evidence="4 6" id="KW-0472">Membrane</keyword>
<dbReference type="AlphaFoldDB" id="A0A1E5RN09"/>
<evidence type="ECO:0000256" key="3">
    <source>
        <dbReference type="ARBA" id="ARBA00022989"/>
    </source>
</evidence>
<dbReference type="PANTHER" id="PTHR37451">
    <property type="entry name" value="MARVEL DOMAIN"/>
    <property type="match status" value="1"/>
</dbReference>
<dbReference type="InterPro" id="IPR008253">
    <property type="entry name" value="Marvel"/>
</dbReference>
<dbReference type="PANTHER" id="PTHR37451:SF1">
    <property type="entry name" value="MARVEL DOMAIN-CONTAINING PROTEIN"/>
    <property type="match status" value="1"/>
</dbReference>
<evidence type="ECO:0000256" key="6">
    <source>
        <dbReference type="SAM" id="Phobius"/>
    </source>
</evidence>
<dbReference type="EMBL" id="LPNM01000005">
    <property type="protein sequence ID" value="OEJ88267.1"/>
    <property type="molecule type" value="Genomic_DNA"/>
</dbReference>
<organism evidence="8 9">
    <name type="scientific">Hanseniaspora osmophila</name>
    <dbReference type="NCBI Taxonomy" id="56408"/>
    <lineage>
        <taxon>Eukaryota</taxon>
        <taxon>Fungi</taxon>
        <taxon>Dikarya</taxon>
        <taxon>Ascomycota</taxon>
        <taxon>Saccharomycotina</taxon>
        <taxon>Saccharomycetes</taxon>
        <taxon>Saccharomycodales</taxon>
        <taxon>Saccharomycodaceae</taxon>
        <taxon>Hanseniaspora</taxon>
    </lineage>
</organism>
<dbReference type="Pfam" id="PF01284">
    <property type="entry name" value="MARVEL"/>
    <property type="match status" value="1"/>
</dbReference>
<dbReference type="InParanoid" id="A0A1E5RN09"/>
<dbReference type="STRING" id="56408.A0A1E5RN09"/>
<keyword evidence="2 6" id="KW-0812">Transmembrane</keyword>
<gene>
    <name evidence="8" type="ORF">AWRI3579_g627</name>
</gene>
<feature type="region of interest" description="Disordered" evidence="5">
    <location>
        <begin position="1"/>
        <end position="47"/>
    </location>
</feature>
<evidence type="ECO:0000256" key="2">
    <source>
        <dbReference type="ARBA" id="ARBA00022692"/>
    </source>
</evidence>
<dbReference type="GO" id="GO:0016020">
    <property type="term" value="C:membrane"/>
    <property type="evidence" value="ECO:0007669"/>
    <property type="project" value="UniProtKB-SubCell"/>
</dbReference>
<feature type="region of interest" description="Disordered" evidence="5">
    <location>
        <begin position="291"/>
        <end position="385"/>
    </location>
</feature>
<sequence length="385" mass="41817">MPTTYNQQSNNPSGARPQTTYANTSATGATEPGGTRPTGGGTDDYYQDHNDEEVAAKSPQNFTGRLANFFSQDLPLMFLRLTELAASAIVLGLMAYSRRSYGVHNGKNNFVIAVSVISLFYLLMLYAILFALRMIMVPGIFFIYEIILMLLWLAAFIVVAWEHGRSSCSVTDFGNGTYYNNYLGSLTTQTYGRACRSSKTAIAFAGLAWLLFTISTFLFWKNVIRPIRKDQYKGFSDIWKSGSVMNINLHRMSGLKLADYTPPSAQTGHDLEHGGTGTYDNAYATQGGAGAGAGAGAGGAGGATGATDEERYNTYGSSNNNSTLQSGSNHYNEKHERKPSSGTQPYSAADTNAIPEEEQVGDASRNQQNPATTTTTTTQYQEQKY</sequence>
<evidence type="ECO:0000313" key="8">
    <source>
        <dbReference type="EMBL" id="OEJ88267.1"/>
    </source>
</evidence>
<dbReference type="FunCoup" id="A0A1E5RN09">
    <property type="interactions" value="17"/>
</dbReference>
<feature type="transmembrane region" description="Helical" evidence="6">
    <location>
        <begin position="141"/>
        <end position="161"/>
    </location>
</feature>
<evidence type="ECO:0000259" key="7">
    <source>
        <dbReference type="Pfam" id="PF01284"/>
    </source>
</evidence>
<feature type="compositionally biased region" description="Polar residues" evidence="5">
    <location>
        <begin position="1"/>
        <end position="25"/>
    </location>
</feature>
<reference evidence="9" key="1">
    <citation type="journal article" date="2016" name="Genome Announc.">
        <title>Genome sequences of three species of Hanseniaspora isolated from spontaneous wine fermentations.</title>
        <authorList>
            <person name="Sternes P.R."/>
            <person name="Lee D."/>
            <person name="Kutyna D.R."/>
            <person name="Borneman A.R."/>
        </authorList>
    </citation>
    <scope>NUCLEOTIDE SEQUENCE [LARGE SCALE GENOMIC DNA]</scope>
    <source>
        <strain evidence="9">AWRI3579</strain>
    </source>
</reference>
<feature type="domain" description="MARVEL" evidence="7">
    <location>
        <begin position="75"/>
        <end position="218"/>
    </location>
</feature>
<protein>
    <submittedName>
        <fullName evidence="8">Putative membrane protein</fullName>
    </submittedName>
</protein>
<dbReference type="OrthoDB" id="3973137at2759"/>
<comment type="subcellular location">
    <subcellularLocation>
        <location evidence="1">Membrane</location>
        <topology evidence="1">Multi-pass membrane protein</topology>
    </subcellularLocation>
</comment>
<evidence type="ECO:0000313" key="9">
    <source>
        <dbReference type="Proteomes" id="UP000095728"/>
    </source>
</evidence>
<evidence type="ECO:0000256" key="5">
    <source>
        <dbReference type="SAM" id="MobiDB-lite"/>
    </source>
</evidence>
<feature type="transmembrane region" description="Helical" evidence="6">
    <location>
        <begin position="201"/>
        <end position="220"/>
    </location>
</feature>
<accession>A0A1E5RN09</accession>
<evidence type="ECO:0000256" key="4">
    <source>
        <dbReference type="ARBA" id="ARBA00023136"/>
    </source>
</evidence>
<feature type="compositionally biased region" description="Low complexity" evidence="5">
    <location>
        <begin position="26"/>
        <end position="35"/>
    </location>
</feature>
<feature type="compositionally biased region" description="Polar residues" evidence="5">
    <location>
        <begin position="340"/>
        <end position="350"/>
    </location>
</feature>
<comment type="caution">
    <text evidence="8">The sequence shown here is derived from an EMBL/GenBank/DDBJ whole genome shotgun (WGS) entry which is preliminary data.</text>
</comment>
<feature type="transmembrane region" description="Helical" evidence="6">
    <location>
        <begin position="109"/>
        <end position="135"/>
    </location>
</feature>
<name>A0A1E5RN09_9ASCO</name>
<feature type="transmembrane region" description="Helical" evidence="6">
    <location>
        <begin position="77"/>
        <end position="97"/>
    </location>
</feature>
<dbReference type="Proteomes" id="UP000095728">
    <property type="component" value="Unassembled WGS sequence"/>
</dbReference>
<feature type="compositionally biased region" description="Gly residues" evidence="5">
    <location>
        <begin position="291"/>
        <end position="304"/>
    </location>
</feature>